<reference evidence="2 3" key="1">
    <citation type="submission" date="2023-10" db="EMBL/GenBank/DDBJ databases">
        <title>Chromosome-scale genome assembly provides insights into flower coloration mechanisms of Canna indica.</title>
        <authorList>
            <person name="Li C."/>
        </authorList>
    </citation>
    <scope>NUCLEOTIDE SEQUENCE [LARGE SCALE GENOMIC DNA]</scope>
    <source>
        <tissue evidence="2">Flower</tissue>
    </source>
</reference>
<feature type="region of interest" description="Disordered" evidence="1">
    <location>
        <begin position="317"/>
        <end position="361"/>
    </location>
</feature>
<dbReference type="AlphaFoldDB" id="A0AAQ3L337"/>
<dbReference type="Proteomes" id="UP001327560">
    <property type="component" value="Chromosome 9"/>
</dbReference>
<proteinExistence type="predicted"/>
<feature type="compositionally biased region" description="Low complexity" evidence="1">
    <location>
        <begin position="11"/>
        <end position="21"/>
    </location>
</feature>
<dbReference type="EMBL" id="CP136898">
    <property type="protein sequence ID" value="WOL19495.1"/>
    <property type="molecule type" value="Genomic_DNA"/>
</dbReference>
<feature type="compositionally biased region" description="Basic and acidic residues" evidence="1">
    <location>
        <begin position="327"/>
        <end position="346"/>
    </location>
</feature>
<evidence type="ECO:0000313" key="3">
    <source>
        <dbReference type="Proteomes" id="UP001327560"/>
    </source>
</evidence>
<organism evidence="2 3">
    <name type="scientific">Canna indica</name>
    <name type="common">Indian-shot</name>
    <dbReference type="NCBI Taxonomy" id="4628"/>
    <lineage>
        <taxon>Eukaryota</taxon>
        <taxon>Viridiplantae</taxon>
        <taxon>Streptophyta</taxon>
        <taxon>Embryophyta</taxon>
        <taxon>Tracheophyta</taxon>
        <taxon>Spermatophyta</taxon>
        <taxon>Magnoliopsida</taxon>
        <taxon>Liliopsida</taxon>
        <taxon>Zingiberales</taxon>
        <taxon>Cannaceae</taxon>
        <taxon>Canna</taxon>
    </lineage>
</organism>
<keyword evidence="3" id="KW-1185">Reference proteome</keyword>
<dbReference type="PANTHER" id="PTHR34285">
    <property type="entry name" value="OS08G0510800 PROTEIN"/>
    <property type="match status" value="1"/>
</dbReference>
<name>A0AAQ3L337_9LILI</name>
<accession>A0AAQ3L337</accession>
<gene>
    <name evidence="2" type="ORF">Cni_G28293</name>
</gene>
<protein>
    <submittedName>
        <fullName evidence="2">Uncharacterized protein</fullName>
    </submittedName>
</protein>
<evidence type="ECO:0000313" key="2">
    <source>
        <dbReference type="EMBL" id="WOL19495.1"/>
    </source>
</evidence>
<feature type="region of interest" description="Disordered" evidence="1">
    <location>
        <begin position="1"/>
        <end position="24"/>
    </location>
</feature>
<feature type="compositionally biased region" description="Basic and acidic residues" evidence="1">
    <location>
        <begin position="1"/>
        <end position="10"/>
    </location>
</feature>
<dbReference type="PANTHER" id="PTHR34285:SF3">
    <property type="entry name" value="OS08G0510800 PROTEIN"/>
    <property type="match status" value="1"/>
</dbReference>
<sequence length="379" mass="39846">MRKNSSDKRSGGSPSSSMKASLKFREDGKPLVRAKVPISMLGFPFLSGFAAALDDVRHLRFDVSTAFGSGPSLRFSYRPNHPASPFSLVIKTGLGPLGSPDTGSPFSMAAEFALLARPGVAAGPYFSILLKPRFGDFAIKKTVSSAVASAATAAKGAPVGDTNGDRSAYGAETAIAGISSENGLHAAIRPNGLPSDGIDGLVSGLVSGFEVSTTSSLPIRSNTAVKFKWGLRVPSELRTAIGDPAASIPFSKIPLLLMSKISLEHGTDLRAASEKKESLEMPEERVSVRRQLQALQAENGMLKKAVEELRAEVSGWKEAPSAANRGDGGKDRPKAPPTAKKRESRGNEMAAEKAGNMEAEDVREELKKALLMGSTGGRP</sequence>
<evidence type="ECO:0000256" key="1">
    <source>
        <dbReference type="SAM" id="MobiDB-lite"/>
    </source>
</evidence>